<evidence type="ECO:0000256" key="1">
    <source>
        <dbReference type="ARBA" id="ARBA00006484"/>
    </source>
</evidence>
<keyword evidence="2" id="KW-0521">NADP</keyword>
<keyword evidence="3" id="KW-0560">Oxidoreductase</keyword>
<dbReference type="EMBL" id="KN847318">
    <property type="protein sequence ID" value="KIW59449.1"/>
    <property type="molecule type" value="Genomic_DNA"/>
</dbReference>
<reference evidence="4 5" key="1">
    <citation type="submission" date="2015-01" db="EMBL/GenBank/DDBJ databases">
        <title>The Genome Sequence of Exophiala xenobiotica CBS118157.</title>
        <authorList>
            <consortium name="The Broad Institute Genomics Platform"/>
            <person name="Cuomo C."/>
            <person name="de Hoog S."/>
            <person name="Gorbushina A."/>
            <person name="Stielow B."/>
            <person name="Teixiera M."/>
            <person name="Abouelleil A."/>
            <person name="Chapman S.B."/>
            <person name="Priest M."/>
            <person name="Young S.K."/>
            <person name="Wortman J."/>
            <person name="Nusbaum C."/>
            <person name="Birren B."/>
        </authorList>
    </citation>
    <scope>NUCLEOTIDE SEQUENCE [LARGE SCALE GENOMIC DNA]</scope>
    <source>
        <strain evidence="4 5">CBS 118157</strain>
    </source>
</reference>
<dbReference type="RefSeq" id="XP_013320033.1">
    <property type="nucleotide sequence ID" value="XM_013464579.1"/>
</dbReference>
<evidence type="ECO:0000313" key="4">
    <source>
        <dbReference type="EMBL" id="KIW59449.1"/>
    </source>
</evidence>
<proteinExistence type="inferred from homology"/>
<comment type="similarity">
    <text evidence="1">Belongs to the short-chain dehydrogenases/reductases (SDR) family.</text>
</comment>
<dbReference type="FunFam" id="3.40.50.720:FF:000084">
    <property type="entry name" value="Short-chain dehydrogenase reductase"/>
    <property type="match status" value="1"/>
</dbReference>
<protein>
    <submittedName>
        <fullName evidence="4">Uncharacterized protein</fullName>
    </submittedName>
</protein>
<organism evidence="4 5">
    <name type="scientific">Exophiala xenobiotica</name>
    <dbReference type="NCBI Taxonomy" id="348802"/>
    <lineage>
        <taxon>Eukaryota</taxon>
        <taxon>Fungi</taxon>
        <taxon>Dikarya</taxon>
        <taxon>Ascomycota</taxon>
        <taxon>Pezizomycotina</taxon>
        <taxon>Eurotiomycetes</taxon>
        <taxon>Chaetothyriomycetidae</taxon>
        <taxon>Chaetothyriales</taxon>
        <taxon>Herpotrichiellaceae</taxon>
        <taxon>Exophiala</taxon>
    </lineage>
</organism>
<dbReference type="Pfam" id="PF13561">
    <property type="entry name" value="adh_short_C2"/>
    <property type="match status" value="1"/>
</dbReference>
<dbReference type="GO" id="GO:0016616">
    <property type="term" value="F:oxidoreductase activity, acting on the CH-OH group of donors, NAD or NADP as acceptor"/>
    <property type="evidence" value="ECO:0007669"/>
    <property type="project" value="UniProtKB-ARBA"/>
</dbReference>
<dbReference type="STRING" id="348802.A0A0D2FH22"/>
<evidence type="ECO:0000256" key="3">
    <source>
        <dbReference type="ARBA" id="ARBA00023002"/>
    </source>
</evidence>
<dbReference type="OrthoDB" id="6329284at2759"/>
<keyword evidence="5" id="KW-1185">Reference proteome</keyword>
<dbReference type="PANTHER" id="PTHR43008:SF4">
    <property type="entry name" value="CHAIN DEHYDROGENASE, PUTATIVE (AFU_ORTHOLOGUE AFUA_4G08710)-RELATED"/>
    <property type="match status" value="1"/>
</dbReference>
<dbReference type="PRINTS" id="PR00081">
    <property type="entry name" value="GDHRDH"/>
</dbReference>
<name>A0A0D2FH22_9EURO</name>
<gene>
    <name evidence="4" type="ORF">PV05_03897</name>
</gene>
<dbReference type="GeneID" id="25325805"/>
<sequence>MLSHRGVTFVKNINKVCRPTQLARISTTSARRSELHDGDLRSVRPMFDLKGRNYIITGGGRGIGYGITRAIAEMGGNVAVLDVLDSPVKDFGTLEGDFGVKARYIHTDVTSEESLTKAFEQTVSEFGSLEGCVTAAGICVDKPFGEQSWDEVRRVLDINVTGTFFAAQMAAKQMEQQGTGGSLILIASVCAHCAIPGHRLSAYYASKGAVRMLSTALSVELAPQGIRCNTISPGFIETDMSRSLREQHPHLVELMHSSPPLRRIGNRNDLTGTAVYLLSDAASYTTGADITVTGGLHAGRI</sequence>
<dbReference type="HOGENOM" id="CLU_010194_1_1_1"/>
<evidence type="ECO:0000256" key="2">
    <source>
        <dbReference type="ARBA" id="ARBA00022857"/>
    </source>
</evidence>
<accession>A0A0D2FH22</accession>
<dbReference type="GO" id="GO:0050664">
    <property type="term" value="F:oxidoreductase activity, acting on NAD(P)H, oxygen as acceptor"/>
    <property type="evidence" value="ECO:0007669"/>
    <property type="project" value="TreeGrafter"/>
</dbReference>
<dbReference type="Proteomes" id="UP000054342">
    <property type="component" value="Unassembled WGS sequence"/>
</dbReference>
<dbReference type="AlphaFoldDB" id="A0A0D2FH22"/>
<dbReference type="InterPro" id="IPR002347">
    <property type="entry name" value="SDR_fam"/>
</dbReference>
<evidence type="ECO:0000313" key="5">
    <source>
        <dbReference type="Proteomes" id="UP000054342"/>
    </source>
</evidence>
<dbReference type="InterPro" id="IPR036291">
    <property type="entry name" value="NAD(P)-bd_dom_sf"/>
</dbReference>
<dbReference type="SUPFAM" id="SSF51735">
    <property type="entry name" value="NAD(P)-binding Rossmann-fold domains"/>
    <property type="match status" value="1"/>
</dbReference>
<dbReference type="PANTHER" id="PTHR43008">
    <property type="entry name" value="BENZIL REDUCTASE"/>
    <property type="match status" value="1"/>
</dbReference>
<dbReference type="Gene3D" id="3.40.50.720">
    <property type="entry name" value="NAD(P)-binding Rossmann-like Domain"/>
    <property type="match status" value="1"/>
</dbReference>